<dbReference type="Pfam" id="PF09130">
    <property type="entry name" value="DUF1932"/>
    <property type="match status" value="1"/>
</dbReference>
<dbReference type="InterPro" id="IPR008927">
    <property type="entry name" value="6-PGluconate_DH-like_C_sf"/>
</dbReference>
<dbReference type="Proteomes" id="UP001447979">
    <property type="component" value="Unassembled WGS sequence"/>
</dbReference>
<sequence>MNIGFVGFGEASYSLAKGLKSEGINNMKSFDVNVFNNECNSLIKKRSNELNMKVTDSYEGFFDGIDYVFVAVPAFVALDACKEISAYIKDTCIYVDVSASSPAIKDKCKNILDEKNVSYIDASMLGSLPKLKHKVPFYVSGEKAKKFIEDFEKYGMNITYVNEKPGSATSIKLIRSIFMKGISALMIELVMASDSYGVSDFVLNSISDSLDGISFMSHLNRISTGSAIHAKRRAFEIGGSIEMLEDKNLDSLMSEATKKKLEILANYDFSKVAEKDNKTWKDVVSVLKGVEN</sequence>
<accession>A0ABV1CD27</accession>
<keyword evidence="4" id="KW-1185">Reference proteome</keyword>
<dbReference type="Pfam" id="PF03446">
    <property type="entry name" value="NAD_binding_2"/>
    <property type="match status" value="1"/>
</dbReference>
<evidence type="ECO:0000313" key="3">
    <source>
        <dbReference type="EMBL" id="MEQ2400728.1"/>
    </source>
</evidence>
<feature type="domain" description="6-phosphogluconate dehydrogenase NADP-binding" evidence="1">
    <location>
        <begin position="2"/>
        <end position="159"/>
    </location>
</feature>
<comment type="caution">
    <text evidence="3">The sequence shown here is derived from an EMBL/GenBank/DDBJ whole genome shotgun (WGS) entry which is preliminary data.</text>
</comment>
<name>A0ABV1CD27_9FIRM</name>
<reference evidence="3 4" key="1">
    <citation type="submission" date="2024-03" db="EMBL/GenBank/DDBJ databases">
        <title>Human intestinal bacterial collection.</title>
        <authorList>
            <person name="Pauvert C."/>
            <person name="Hitch T.C.A."/>
            <person name="Clavel T."/>
        </authorList>
    </citation>
    <scope>NUCLEOTIDE SEQUENCE [LARGE SCALE GENOMIC DNA]</scope>
    <source>
        <strain evidence="3 4">CLA-SR-H025</strain>
    </source>
</reference>
<gene>
    <name evidence="3" type="ORF">WMO19_03815</name>
</gene>
<feature type="domain" description="Phosphogluconate dehydrogenase NAD-binding putative C-terminal" evidence="2">
    <location>
        <begin position="194"/>
        <end position="262"/>
    </location>
</feature>
<dbReference type="RefSeq" id="WP_349170258.1">
    <property type="nucleotide sequence ID" value="NZ_JBBMFO010000007.1"/>
</dbReference>
<organism evidence="3 4">
    <name type="scientific">Peptoniphilus hominis</name>
    <name type="common">ex Hitch et al. 2025</name>
    <dbReference type="NCBI Taxonomy" id="3133174"/>
    <lineage>
        <taxon>Bacteria</taxon>
        <taxon>Bacillati</taxon>
        <taxon>Bacillota</taxon>
        <taxon>Tissierellia</taxon>
        <taxon>Tissierellales</taxon>
        <taxon>Peptoniphilaceae</taxon>
        <taxon>Peptoniphilus</taxon>
    </lineage>
</organism>
<evidence type="ECO:0000259" key="1">
    <source>
        <dbReference type="Pfam" id="PF03446"/>
    </source>
</evidence>
<protein>
    <submittedName>
        <fullName evidence="3">DUF1932 domain-containing protein</fullName>
    </submittedName>
</protein>
<dbReference type="InterPro" id="IPR006115">
    <property type="entry name" value="6PGDH_NADP-bd"/>
</dbReference>
<dbReference type="EMBL" id="JBBMFO010000007">
    <property type="protein sequence ID" value="MEQ2400728.1"/>
    <property type="molecule type" value="Genomic_DNA"/>
</dbReference>
<dbReference type="InterPro" id="IPR036291">
    <property type="entry name" value="NAD(P)-bd_dom_sf"/>
</dbReference>
<dbReference type="InterPro" id="IPR013328">
    <property type="entry name" value="6PGD_dom2"/>
</dbReference>
<dbReference type="SUPFAM" id="SSF51735">
    <property type="entry name" value="NAD(P)-binding Rossmann-fold domains"/>
    <property type="match status" value="1"/>
</dbReference>
<dbReference type="Gene3D" id="1.10.1040.10">
    <property type="entry name" value="N-(1-d-carboxylethyl)-l-norvaline Dehydrogenase, domain 2"/>
    <property type="match status" value="1"/>
</dbReference>
<evidence type="ECO:0000259" key="2">
    <source>
        <dbReference type="Pfam" id="PF09130"/>
    </source>
</evidence>
<evidence type="ECO:0000313" key="4">
    <source>
        <dbReference type="Proteomes" id="UP001447979"/>
    </source>
</evidence>
<proteinExistence type="predicted"/>
<dbReference type="SUPFAM" id="SSF48179">
    <property type="entry name" value="6-phosphogluconate dehydrogenase C-terminal domain-like"/>
    <property type="match status" value="1"/>
</dbReference>
<dbReference type="InterPro" id="IPR015814">
    <property type="entry name" value="Pgluconate_DH_NAD-bd_C"/>
</dbReference>
<dbReference type="Gene3D" id="3.40.50.720">
    <property type="entry name" value="NAD(P)-binding Rossmann-like Domain"/>
    <property type="match status" value="1"/>
</dbReference>